<dbReference type="SUPFAM" id="SSF55060">
    <property type="entry name" value="GHMP Kinase, C-terminal domain"/>
    <property type="match status" value="1"/>
</dbReference>
<dbReference type="InterPro" id="IPR020568">
    <property type="entry name" value="Ribosomal_Su5_D2-typ_SF"/>
</dbReference>
<reference evidence="11" key="1">
    <citation type="journal article" date="2019" name="Int. J. Syst. Evol. Microbiol.">
        <title>The Global Catalogue of Microorganisms (GCM) 10K type strain sequencing project: providing services to taxonomists for standard genome sequencing and annotation.</title>
        <authorList>
            <consortium name="The Broad Institute Genomics Platform"/>
            <consortium name="The Broad Institute Genome Sequencing Center for Infectious Disease"/>
            <person name="Wu L."/>
            <person name="Ma J."/>
        </authorList>
    </citation>
    <scope>NUCLEOTIDE SEQUENCE [LARGE SCALE GENOMIC DNA]</scope>
    <source>
        <strain evidence="11">JCM 14309</strain>
    </source>
</reference>
<evidence type="ECO:0000256" key="2">
    <source>
        <dbReference type="ARBA" id="ARBA00022679"/>
    </source>
</evidence>
<evidence type="ECO:0000256" key="3">
    <source>
        <dbReference type="ARBA" id="ARBA00022741"/>
    </source>
</evidence>
<keyword evidence="11" id="KW-1185">Reference proteome</keyword>
<keyword evidence="5" id="KW-0067">ATP-binding</keyword>
<dbReference type="InterPro" id="IPR006204">
    <property type="entry name" value="GHMP_kinase_N_dom"/>
</dbReference>
<keyword evidence="6" id="KW-0299">Galactose metabolism</keyword>
<proteinExistence type="inferred from homology"/>
<name>A0ABP6LSZ3_9MICC</name>
<evidence type="ECO:0000256" key="5">
    <source>
        <dbReference type="ARBA" id="ARBA00022840"/>
    </source>
</evidence>
<accession>A0ABP6LSZ3</accession>
<evidence type="ECO:0000256" key="1">
    <source>
        <dbReference type="ARBA" id="ARBA00006566"/>
    </source>
</evidence>
<dbReference type="SUPFAM" id="SSF54211">
    <property type="entry name" value="Ribosomal protein S5 domain 2-like"/>
    <property type="match status" value="1"/>
</dbReference>
<dbReference type="InterPro" id="IPR013750">
    <property type="entry name" value="GHMP_kinase_C_dom"/>
</dbReference>
<dbReference type="PRINTS" id="PR00473">
    <property type="entry name" value="GALCTOKINASE"/>
</dbReference>
<comment type="caution">
    <text evidence="10">The sequence shown here is derived from an EMBL/GenBank/DDBJ whole genome shotgun (WGS) entry which is preliminary data.</text>
</comment>
<sequence>MHSDDAARLSPGEPHRISAGLRTRFVEEFGRDPDGVWFAPGRANLNGEHVDFHGGRCLPMALAHGTYVAAAPRQDGLLRLRTLDPELDAGVQTLSVAAVDAVVGDDSRAPDDGEAPEIEAPVITDVHTLVPGEVSGWTWYVAGTLWALARLGEETPELAVPEGFGADLLICSTLPIGGGLSSSAALECSAMLAFVALATPLGAANPGTALDSALDDELRARLAAACMRAEVEVVGAGTGGLDQTVSLRGRAGHVVSLDCRDFTVERLPMDGLLAEHAFLAIDTRQAHWLGDGQFDDRRADSEAAMHLLGVDRLRDLLPEHPETGEVDAALARFDELTGGHELASEAEGLEGRSTAACRRRLRHALTEMLRSEQLDRILADEGLEPTTAAAQVGRILTAGHASMRDDAEVSFPAADALVETVSEVGALGARLIGGGFGGSVLALVPRDREDAVIGAAARVCQEQGFTAPRFLTVEPSAPARVVG</sequence>
<dbReference type="Gene3D" id="3.30.70.890">
    <property type="entry name" value="GHMP kinase, C-terminal domain"/>
    <property type="match status" value="1"/>
</dbReference>
<keyword evidence="3" id="KW-0547">Nucleotide-binding</keyword>
<evidence type="ECO:0000256" key="4">
    <source>
        <dbReference type="ARBA" id="ARBA00022777"/>
    </source>
</evidence>
<protein>
    <submittedName>
        <fullName evidence="10">Galactokinase</fullName>
    </submittedName>
</protein>
<dbReference type="PROSITE" id="PS00627">
    <property type="entry name" value="GHMP_KINASES_ATP"/>
    <property type="match status" value="1"/>
</dbReference>
<gene>
    <name evidence="10" type="primary">galK_1</name>
    <name evidence="10" type="ORF">GCM10010529_09880</name>
</gene>
<keyword evidence="4" id="KW-0418">Kinase</keyword>
<feature type="domain" description="GHMP kinase N-terminal" evidence="7">
    <location>
        <begin position="151"/>
        <end position="249"/>
    </location>
</feature>
<dbReference type="Pfam" id="PF10509">
    <property type="entry name" value="GalKase_gal_bdg"/>
    <property type="match status" value="1"/>
</dbReference>
<dbReference type="PANTHER" id="PTHR10457">
    <property type="entry name" value="MEVALONATE KINASE/GALACTOKINASE"/>
    <property type="match status" value="1"/>
</dbReference>
<dbReference type="InterPro" id="IPR006203">
    <property type="entry name" value="GHMP_knse_ATP-bd_CS"/>
</dbReference>
<dbReference type="InterPro" id="IPR000705">
    <property type="entry name" value="Galactokinase"/>
</dbReference>
<dbReference type="InterPro" id="IPR036554">
    <property type="entry name" value="GHMP_kinase_C_sf"/>
</dbReference>
<evidence type="ECO:0000256" key="6">
    <source>
        <dbReference type="ARBA" id="ARBA00023144"/>
    </source>
</evidence>
<organism evidence="10 11">
    <name type="scientific">Nesterenkonia aethiopica</name>
    <dbReference type="NCBI Taxonomy" id="269144"/>
    <lineage>
        <taxon>Bacteria</taxon>
        <taxon>Bacillati</taxon>
        <taxon>Actinomycetota</taxon>
        <taxon>Actinomycetes</taxon>
        <taxon>Micrococcales</taxon>
        <taxon>Micrococcaceae</taxon>
        <taxon>Nesterenkonia</taxon>
    </lineage>
</organism>
<dbReference type="Proteomes" id="UP001500236">
    <property type="component" value="Unassembled WGS sequence"/>
</dbReference>
<dbReference type="PIRSF" id="PIRSF000530">
    <property type="entry name" value="Galactokinase"/>
    <property type="match status" value="1"/>
</dbReference>
<comment type="similarity">
    <text evidence="1">Belongs to the GHMP kinase family. GalK subfamily.</text>
</comment>
<dbReference type="PANTHER" id="PTHR10457:SF7">
    <property type="entry name" value="GALACTOKINASE-RELATED"/>
    <property type="match status" value="1"/>
</dbReference>
<feature type="domain" description="Galactokinase N-terminal" evidence="9">
    <location>
        <begin position="24"/>
        <end position="72"/>
    </location>
</feature>
<feature type="domain" description="GHMP kinase C-terminal" evidence="8">
    <location>
        <begin position="390"/>
        <end position="459"/>
    </location>
</feature>
<evidence type="ECO:0000259" key="7">
    <source>
        <dbReference type="Pfam" id="PF00288"/>
    </source>
</evidence>
<dbReference type="Pfam" id="PF08544">
    <property type="entry name" value="GHMP_kinases_C"/>
    <property type="match status" value="1"/>
</dbReference>
<dbReference type="Gene3D" id="3.30.230.10">
    <property type="match status" value="1"/>
</dbReference>
<dbReference type="Pfam" id="PF00288">
    <property type="entry name" value="GHMP_kinases_N"/>
    <property type="match status" value="1"/>
</dbReference>
<evidence type="ECO:0000313" key="10">
    <source>
        <dbReference type="EMBL" id="GAA3058083.1"/>
    </source>
</evidence>
<dbReference type="EMBL" id="BAAAVT010000005">
    <property type="protein sequence ID" value="GAA3058083.1"/>
    <property type="molecule type" value="Genomic_DNA"/>
</dbReference>
<evidence type="ECO:0000259" key="9">
    <source>
        <dbReference type="Pfam" id="PF10509"/>
    </source>
</evidence>
<evidence type="ECO:0000313" key="11">
    <source>
        <dbReference type="Proteomes" id="UP001500236"/>
    </source>
</evidence>
<dbReference type="PRINTS" id="PR00959">
    <property type="entry name" value="MEVGALKINASE"/>
</dbReference>
<dbReference type="InterPro" id="IPR019539">
    <property type="entry name" value="GalKase_N"/>
</dbReference>
<dbReference type="RefSeq" id="WP_344684703.1">
    <property type="nucleotide sequence ID" value="NZ_BAAAVT010000005.1"/>
</dbReference>
<dbReference type="InterPro" id="IPR014721">
    <property type="entry name" value="Ribsml_uS5_D2-typ_fold_subgr"/>
</dbReference>
<evidence type="ECO:0000259" key="8">
    <source>
        <dbReference type="Pfam" id="PF08544"/>
    </source>
</evidence>
<keyword evidence="2" id="KW-0808">Transferase</keyword>
<keyword evidence="6" id="KW-0119">Carbohydrate metabolism</keyword>
<dbReference type="InterPro" id="IPR006206">
    <property type="entry name" value="Mevalonate/galactokinase"/>
</dbReference>